<sequence length="114" mass="12471">MATSLPSCRNPLYTQPNPPAPMMFFESNPSVADANSSYVNHVFELPIPSGDAPLGLGFTWNEEPVSGVEANAEGTMYIELYSFLLRLRTKKMASMKPVRRTAATVPRAIPIRAA</sequence>
<accession>A0A7C9A1E4</accession>
<proteinExistence type="predicted"/>
<reference evidence="1" key="2">
    <citation type="submission" date="2020-07" db="EMBL/GenBank/DDBJ databases">
        <authorList>
            <person name="Vera ALvarez R."/>
            <person name="Arias-Moreno D.M."/>
            <person name="Jimenez-Jacinto V."/>
            <person name="Jimenez-Bremont J.F."/>
            <person name="Swaminathan K."/>
            <person name="Moose S.P."/>
            <person name="Guerrero-Gonzalez M.L."/>
            <person name="Marino-Ramirez L."/>
            <person name="Landsman D."/>
            <person name="Rodriguez-Kessler M."/>
            <person name="Delgado-Sanchez P."/>
        </authorList>
    </citation>
    <scope>NUCLEOTIDE SEQUENCE</scope>
    <source>
        <tissue evidence="1">Cladode</tissue>
    </source>
</reference>
<dbReference type="EMBL" id="GISG01194421">
    <property type="protein sequence ID" value="MBA4657012.1"/>
    <property type="molecule type" value="Transcribed_RNA"/>
</dbReference>
<organism evidence="1">
    <name type="scientific">Opuntia streptacantha</name>
    <name type="common">Prickly pear cactus</name>
    <name type="synonym">Opuntia cardona</name>
    <dbReference type="NCBI Taxonomy" id="393608"/>
    <lineage>
        <taxon>Eukaryota</taxon>
        <taxon>Viridiplantae</taxon>
        <taxon>Streptophyta</taxon>
        <taxon>Embryophyta</taxon>
        <taxon>Tracheophyta</taxon>
        <taxon>Spermatophyta</taxon>
        <taxon>Magnoliopsida</taxon>
        <taxon>eudicotyledons</taxon>
        <taxon>Gunneridae</taxon>
        <taxon>Pentapetalae</taxon>
        <taxon>Caryophyllales</taxon>
        <taxon>Cactineae</taxon>
        <taxon>Cactaceae</taxon>
        <taxon>Opuntioideae</taxon>
        <taxon>Opuntia</taxon>
    </lineage>
</organism>
<reference evidence="1" key="1">
    <citation type="journal article" date="2013" name="J. Plant Res.">
        <title>Effect of fungi and light on seed germination of three Opuntia species from semiarid lands of central Mexico.</title>
        <authorList>
            <person name="Delgado-Sanchez P."/>
            <person name="Jimenez-Bremont J.F."/>
            <person name="Guerrero-Gonzalez Mde L."/>
            <person name="Flores J."/>
        </authorList>
    </citation>
    <scope>NUCLEOTIDE SEQUENCE</scope>
    <source>
        <tissue evidence="1">Cladode</tissue>
    </source>
</reference>
<evidence type="ECO:0000313" key="1">
    <source>
        <dbReference type="EMBL" id="MBA4657012.1"/>
    </source>
</evidence>
<name>A0A7C9A1E4_OPUST</name>
<protein>
    <submittedName>
        <fullName evidence="1">Uncharacterized protein</fullName>
    </submittedName>
</protein>
<dbReference type="AlphaFoldDB" id="A0A7C9A1E4"/>